<gene>
    <name evidence="1" type="ORF">LCGC14_0326200</name>
</gene>
<name>A0A0F9TNG8_9ZZZZ</name>
<dbReference type="EMBL" id="LAZR01000225">
    <property type="protein sequence ID" value="KKN80814.1"/>
    <property type="molecule type" value="Genomic_DNA"/>
</dbReference>
<proteinExistence type="predicted"/>
<reference evidence="1" key="1">
    <citation type="journal article" date="2015" name="Nature">
        <title>Complex archaea that bridge the gap between prokaryotes and eukaryotes.</title>
        <authorList>
            <person name="Spang A."/>
            <person name="Saw J.H."/>
            <person name="Jorgensen S.L."/>
            <person name="Zaremba-Niedzwiedzka K."/>
            <person name="Martijn J."/>
            <person name="Lind A.E."/>
            <person name="van Eijk R."/>
            <person name="Schleper C."/>
            <person name="Guy L."/>
            <person name="Ettema T.J."/>
        </authorList>
    </citation>
    <scope>NUCLEOTIDE SEQUENCE</scope>
</reference>
<accession>A0A0F9TNG8</accession>
<organism evidence="1">
    <name type="scientific">marine sediment metagenome</name>
    <dbReference type="NCBI Taxonomy" id="412755"/>
    <lineage>
        <taxon>unclassified sequences</taxon>
        <taxon>metagenomes</taxon>
        <taxon>ecological metagenomes</taxon>
    </lineage>
</organism>
<evidence type="ECO:0000313" key="1">
    <source>
        <dbReference type="EMBL" id="KKN80814.1"/>
    </source>
</evidence>
<comment type="caution">
    <text evidence="1">The sequence shown here is derived from an EMBL/GenBank/DDBJ whole genome shotgun (WGS) entry which is preliminary data.</text>
</comment>
<protein>
    <submittedName>
        <fullName evidence="1">Uncharacterized protein</fullName>
    </submittedName>
</protein>
<dbReference type="AlphaFoldDB" id="A0A0F9TNG8"/>
<sequence length="101" mass="11535">METTTIQGVRFDCRTGEPRVVDIQVEVRTDSEADRAVWLAKGGVTGYESFCLDRSSPADLKARFYKMKLNGWWACMGTEGRWDALYIHGLQMTKLLEDLEL</sequence>